<evidence type="ECO:0000313" key="2">
    <source>
        <dbReference type="Proteomes" id="UP000030518"/>
    </source>
</evidence>
<dbReference type="AlphaFoldDB" id="A0A0A2WDW0"/>
<dbReference type="Pfam" id="PF09351">
    <property type="entry name" value="DUF1993"/>
    <property type="match status" value="1"/>
</dbReference>
<dbReference type="SUPFAM" id="SSF109854">
    <property type="entry name" value="DinB/YfiT-like putative metalloenzymes"/>
    <property type="match status" value="1"/>
</dbReference>
<dbReference type="EMBL" id="JRKJ01000023">
    <property type="protein sequence ID" value="KGQ17918.1"/>
    <property type="molecule type" value="Genomic_DNA"/>
</dbReference>
<dbReference type="PANTHER" id="PTHR36922:SF1">
    <property type="entry name" value="DUF1993 DOMAIN-CONTAINING PROTEIN"/>
    <property type="match status" value="1"/>
</dbReference>
<dbReference type="OrthoDB" id="338237at2"/>
<dbReference type="PANTHER" id="PTHR36922">
    <property type="entry name" value="BLL2446 PROTEIN"/>
    <property type="match status" value="1"/>
</dbReference>
<organism evidence="1 2">
    <name type="scientific">Lysobacter dokdonensis DS-58</name>
    <dbReference type="NCBI Taxonomy" id="1300345"/>
    <lineage>
        <taxon>Bacteria</taxon>
        <taxon>Pseudomonadati</taxon>
        <taxon>Pseudomonadota</taxon>
        <taxon>Gammaproteobacteria</taxon>
        <taxon>Lysobacterales</taxon>
        <taxon>Lysobacteraceae</taxon>
        <taxon>Noviluteimonas</taxon>
    </lineage>
</organism>
<proteinExistence type="predicted"/>
<keyword evidence="2" id="KW-1185">Reference proteome</keyword>
<sequence>MSHPMHAFTAPVFVRTLRNLQHVLDAGQAYAAEKNIAPEVMLQTRLIPDMLPLVRQVQIATDHAKNGCARLTGTDAPSFPDEETTFDELRARIARCIAYVESFDAAQFDGADARPIHVKTRTTEMNFNGQDYVTNYALPNLYFHASIAYAILRTAGVPIGKADWLGAVGR</sequence>
<reference evidence="1 2" key="1">
    <citation type="submission" date="2014-09" db="EMBL/GenBank/DDBJ databases">
        <title>Genome sequences of Lysobacter dokdonensis DS-58.</title>
        <authorList>
            <person name="Kim J.F."/>
            <person name="Kwak M.-J."/>
        </authorList>
    </citation>
    <scope>NUCLEOTIDE SEQUENCE [LARGE SCALE GENOMIC DNA]</scope>
    <source>
        <strain evidence="1 2">DS-58</strain>
    </source>
</reference>
<name>A0A0A2WDW0_9GAMM</name>
<dbReference type="RefSeq" id="WP_036171255.1">
    <property type="nucleotide sequence ID" value="NZ_JRKJ01000023.1"/>
</dbReference>
<protein>
    <submittedName>
        <fullName evidence="1">DUF2007 domain containing protein</fullName>
    </submittedName>
</protein>
<dbReference type="Proteomes" id="UP000030518">
    <property type="component" value="Unassembled WGS sequence"/>
</dbReference>
<dbReference type="eggNOG" id="COG3812">
    <property type="taxonomic scope" value="Bacteria"/>
</dbReference>
<accession>A0A0A2WDW0</accession>
<dbReference type="InterPro" id="IPR034660">
    <property type="entry name" value="DinB/YfiT-like"/>
</dbReference>
<dbReference type="InterPro" id="IPR018531">
    <property type="entry name" value="DUF1993"/>
</dbReference>
<gene>
    <name evidence="1" type="ORF">LF41_1772</name>
</gene>
<dbReference type="PATRIC" id="fig|1300345.3.peg.2822"/>
<dbReference type="STRING" id="1300345.LF41_1772"/>
<dbReference type="Gene3D" id="1.20.120.450">
    <property type="entry name" value="dinb family like domain"/>
    <property type="match status" value="1"/>
</dbReference>
<evidence type="ECO:0000313" key="1">
    <source>
        <dbReference type="EMBL" id="KGQ17918.1"/>
    </source>
</evidence>
<comment type="caution">
    <text evidence="1">The sequence shown here is derived from an EMBL/GenBank/DDBJ whole genome shotgun (WGS) entry which is preliminary data.</text>
</comment>